<evidence type="ECO:0000313" key="1">
    <source>
        <dbReference type="EMBL" id="KAI5662720.1"/>
    </source>
</evidence>
<proteinExistence type="predicted"/>
<reference evidence="2" key="1">
    <citation type="journal article" date="2023" name="Nat. Plants">
        <title>Single-cell RNA sequencing provides a high-resolution roadmap for understanding the multicellular compartmentation of specialized metabolism.</title>
        <authorList>
            <person name="Sun S."/>
            <person name="Shen X."/>
            <person name="Li Y."/>
            <person name="Li Y."/>
            <person name="Wang S."/>
            <person name="Li R."/>
            <person name="Zhang H."/>
            <person name="Shen G."/>
            <person name="Guo B."/>
            <person name="Wei J."/>
            <person name="Xu J."/>
            <person name="St-Pierre B."/>
            <person name="Chen S."/>
            <person name="Sun C."/>
        </authorList>
    </citation>
    <scope>NUCLEOTIDE SEQUENCE [LARGE SCALE GENOMIC DNA]</scope>
</reference>
<organism evidence="1 2">
    <name type="scientific">Catharanthus roseus</name>
    <name type="common">Madagascar periwinkle</name>
    <name type="synonym">Vinca rosea</name>
    <dbReference type="NCBI Taxonomy" id="4058"/>
    <lineage>
        <taxon>Eukaryota</taxon>
        <taxon>Viridiplantae</taxon>
        <taxon>Streptophyta</taxon>
        <taxon>Embryophyta</taxon>
        <taxon>Tracheophyta</taxon>
        <taxon>Spermatophyta</taxon>
        <taxon>Magnoliopsida</taxon>
        <taxon>eudicotyledons</taxon>
        <taxon>Gunneridae</taxon>
        <taxon>Pentapetalae</taxon>
        <taxon>asterids</taxon>
        <taxon>lamiids</taxon>
        <taxon>Gentianales</taxon>
        <taxon>Apocynaceae</taxon>
        <taxon>Rauvolfioideae</taxon>
        <taxon>Vinceae</taxon>
        <taxon>Catharanthinae</taxon>
        <taxon>Catharanthus</taxon>
    </lineage>
</organism>
<gene>
    <name evidence="1" type="ORF">M9H77_22043</name>
</gene>
<dbReference type="Proteomes" id="UP001060085">
    <property type="component" value="Linkage Group LG05"/>
</dbReference>
<evidence type="ECO:0000313" key="2">
    <source>
        <dbReference type="Proteomes" id="UP001060085"/>
    </source>
</evidence>
<protein>
    <submittedName>
        <fullName evidence="1">Uncharacterized protein</fullName>
    </submittedName>
</protein>
<keyword evidence="2" id="KW-1185">Reference proteome</keyword>
<name>A0ACC0AR37_CATRO</name>
<accession>A0ACC0AR37</accession>
<comment type="caution">
    <text evidence="1">The sequence shown here is derived from an EMBL/GenBank/DDBJ whole genome shotgun (WGS) entry which is preliminary data.</text>
</comment>
<dbReference type="EMBL" id="CM044705">
    <property type="protein sequence ID" value="KAI5662720.1"/>
    <property type="molecule type" value="Genomic_DNA"/>
</dbReference>
<sequence>MGSCISKCRPKRKKFKTNFSTTTKEDFSSHIHDKLVISQAPAVSPSPSSVSSFSGATTTGSGLSTSSSSSSSSSVLISKDRSFSNEFLWSCAKENPHIIGTHLIRGQLVHPPPPQVLELTTREISIRQVPVPEKKAAAVAVGSTPRKRTRANSPTVVRQKSFRLNSTDNYHFPSRTLRSSPSPSRGLIENADQSRILRSPSPSRRFNVDQSFRDSYYTSTMNYKENIRSKNSAVSKPFLRKEISMRSPSDYSKERINVPSKNNQIGSRIDENIAVDEEKENHGVEAMTIEDFNNPLIALDCFIFL</sequence>